<gene>
    <name evidence="3" type="ORF">ACFSDX_16295</name>
</gene>
<evidence type="ECO:0000313" key="3">
    <source>
        <dbReference type="EMBL" id="MFD1874007.1"/>
    </source>
</evidence>
<feature type="chain" id="PRO_5046322676" evidence="2">
    <location>
        <begin position="30"/>
        <end position="144"/>
    </location>
</feature>
<feature type="region of interest" description="Disordered" evidence="1">
    <location>
        <begin position="107"/>
        <end position="144"/>
    </location>
</feature>
<evidence type="ECO:0000313" key="4">
    <source>
        <dbReference type="Proteomes" id="UP001597197"/>
    </source>
</evidence>
<name>A0ABW4QWN1_9BACT</name>
<protein>
    <submittedName>
        <fullName evidence="3">Uncharacterized protein</fullName>
    </submittedName>
</protein>
<comment type="caution">
    <text evidence="3">The sequence shown here is derived from an EMBL/GenBank/DDBJ whole genome shotgun (WGS) entry which is preliminary data.</text>
</comment>
<feature type="region of interest" description="Disordered" evidence="1">
    <location>
        <begin position="22"/>
        <end position="87"/>
    </location>
</feature>
<feature type="signal peptide" evidence="2">
    <location>
        <begin position="1"/>
        <end position="29"/>
    </location>
</feature>
<keyword evidence="4" id="KW-1185">Reference proteome</keyword>
<feature type="compositionally biased region" description="Low complexity" evidence="1">
    <location>
        <begin position="22"/>
        <end position="49"/>
    </location>
</feature>
<accession>A0ABW4QWN1</accession>
<reference evidence="4" key="1">
    <citation type="journal article" date="2019" name="Int. J. Syst. Evol. Microbiol.">
        <title>The Global Catalogue of Microorganisms (GCM) 10K type strain sequencing project: providing services to taxonomists for standard genome sequencing and annotation.</title>
        <authorList>
            <consortium name="The Broad Institute Genomics Platform"/>
            <consortium name="The Broad Institute Genome Sequencing Center for Infectious Disease"/>
            <person name="Wu L."/>
            <person name="Ma J."/>
        </authorList>
    </citation>
    <scope>NUCLEOTIDE SEQUENCE [LARGE SCALE GENOMIC DNA]</scope>
    <source>
        <strain evidence="4">CGMCC 1.15795</strain>
    </source>
</reference>
<dbReference type="EMBL" id="JBHUFD010000005">
    <property type="protein sequence ID" value="MFD1874007.1"/>
    <property type="molecule type" value="Genomic_DNA"/>
</dbReference>
<sequence length="144" mass="14962">MVRQLLLPLLGLALLTAETAAAQSQPASAASPASAAKTARTTPRAGRTLTARERRQAEAAAKAAAKSPVVAMATAPEQSNWSGWSNDAVNLPDDGSLYHPHTNISVAPGMPLNQVSHGVTTDYDGRPLRRPTTTSSGTTLPTPR</sequence>
<feature type="compositionally biased region" description="Polar residues" evidence="1">
    <location>
        <begin position="76"/>
        <end position="87"/>
    </location>
</feature>
<proteinExistence type="predicted"/>
<dbReference type="Proteomes" id="UP001597197">
    <property type="component" value="Unassembled WGS sequence"/>
</dbReference>
<keyword evidence="2" id="KW-0732">Signal</keyword>
<evidence type="ECO:0000256" key="1">
    <source>
        <dbReference type="SAM" id="MobiDB-lite"/>
    </source>
</evidence>
<feature type="compositionally biased region" description="Low complexity" evidence="1">
    <location>
        <begin position="130"/>
        <end position="144"/>
    </location>
</feature>
<organism evidence="3 4">
    <name type="scientific">Hymenobacter bucti</name>
    <dbReference type="NCBI Taxonomy" id="1844114"/>
    <lineage>
        <taxon>Bacteria</taxon>
        <taxon>Pseudomonadati</taxon>
        <taxon>Bacteroidota</taxon>
        <taxon>Cytophagia</taxon>
        <taxon>Cytophagales</taxon>
        <taxon>Hymenobacteraceae</taxon>
        <taxon>Hymenobacter</taxon>
    </lineage>
</organism>
<dbReference type="RefSeq" id="WP_382315394.1">
    <property type="nucleotide sequence ID" value="NZ_JBHUFD010000005.1"/>
</dbReference>
<feature type="compositionally biased region" description="Low complexity" evidence="1">
    <location>
        <begin position="58"/>
        <end position="75"/>
    </location>
</feature>
<evidence type="ECO:0000256" key="2">
    <source>
        <dbReference type="SAM" id="SignalP"/>
    </source>
</evidence>